<accession>A0A4U6VST9</accession>
<dbReference type="GO" id="GO:0048046">
    <property type="term" value="C:apoplast"/>
    <property type="evidence" value="ECO:0007669"/>
    <property type="project" value="UniProtKB-SubCell"/>
</dbReference>
<keyword evidence="1" id="KW-0052">Apoplast</keyword>
<comment type="function">
    <text evidence="1">Dirigent proteins impart stereoselectivity on the phenoxy radical-coupling reaction, yielding optically active lignans from two molecules of coniferyl alcohol in the biosynthesis of lignans, flavonolignans, and alkaloids and thus plays a central role in plant secondary metabolism.</text>
</comment>
<comment type="similarity">
    <text evidence="1">Belongs to the plant dirigent protein family.</text>
</comment>
<evidence type="ECO:0000313" key="2">
    <source>
        <dbReference type="EMBL" id="TKW32362.1"/>
    </source>
</evidence>
<proteinExistence type="inferred from homology"/>
<keyword evidence="3" id="KW-1185">Reference proteome</keyword>
<dbReference type="InterPro" id="IPR004265">
    <property type="entry name" value="Dirigent"/>
</dbReference>
<dbReference type="Gramene" id="TKW32362">
    <property type="protein sequence ID" value="TKW32362"/>
    <property type="gene ID" value="SEVIR_2G164600v2"/>
</dbReference>
<dbReference type="AlphaFoldDB" id="A0A4U6VST9"/>
<dbReference type="OMA" id="QRTELYM"/>
<gene>
    <name evidence="2" type="ORF">SEVIR_2G164600v2</name>
</gene>
<dbReference type="EMBL" id="CM016553">
    <property type="protein sequence ID" value="TKW32362.1"/>
    <property type="molecule type" value="Genomic_DNA"/>
</dbReference>
<dbReference type="PANTHER" id="PTHR21495">
    <property type="entry name" value="NUCLEOPORIN-RELATED"/>
    <property type="match status" value="1"/>
</dbReference>
<keyword evidence="1" id="KW-0964">Secreted</keyword>
<organism evidence="2 3">
    <name type="scientific">Setaria viridis</name>
    <name type="common">Green bristlegrass</name>
    <name type="synonym">Setaria italica subsp. viridis</name>
    <dbReference type="NCBI Taxonomy" id="4556"/>
    <lineage>
        <taxon>Eukaryota</taxon>
        <taxon>Viridiplantae</taxon>
        <taxon>Streptophyta</taxon>
        <taxon>Embryophyta</taxon>
        <taxon>Tracheophyta</taxon>
        <taxon>Spermatophyta</taxon>
        <taxon>Magnoliopsida</taxon>
        <taxon>Liliopsida</taxon>
        <taxon>Poales</taxon>
        <taxon>Poaceae</taxon>
        <taxon>PACMAD clade</taxon>
        <taxon>Panicoideae</taxon>
        <taxon>Panicodae</taxon>
        <taxon>Paniceae</taxon>
        <taxon>Cenchrinae</taxon>
        <taxon>Setaria</taxon>
    </lineage>
</organism>
<dbReference type="Pfam" id="PF03018">
    <property type="entry name" value="Dirigent"/>
    <property type="match status" value="1"/>
</dbReference>
<sequence>MAQPYFEIASAPCPLQRNEFYMHLYLRQTGSGSDRTQAEIVPPKEPNSFGVTHVIDWPIAVVPEPAATIVARAQGLLMQAGLINPRTYTSFNIVFEDDRRKSNNQWAISSGTGGFALAHGIIRQKVMPLDGRRDTNIKELHIHAFYTPMNNSVVPGATDGKS</sequence>
<protein>
    <recommendedName>
        <fullName evidence="1">Dirigent protein</fullName>
    </recommendedName>
</protein>
<reference evidence="2" key="1">
    <citation type="submission" date="2019-03" db="EMBL/GenBank/DDBJ databases">
        <title>WGS assembly of Setaria viridis.</title>
        <authorList>
            <person name="Huang P."/>
            <person name="Jenkins J."/>
            <person name="Grimwood J."/>
            <person name="Barry K."/>
            <person name="Healey A."/>
            <person name="Mamidi S."/>
            <person name="Sreedasyam A."/>
            <person name="Shu S."/>
            <person name="Feldman M."/>
            <person name="Wu J."/>
            <person name="Yu Y."/>
            <person name="Chen C."/>
            <person name="Johnson J."/>
            <person name="Rokhsar D."/>
            <person name="Baxter I."/>
            <person name="Schmutz J."/>
            <person name="Brutnell T."/>
            <person name="Kellogg E."/>
        </authorList>
    </citation>
    <scope>NUCLEOTIDE SEQUENCE [LARGE SCALE GENOMIC DNA]</scope>
</reference>
<evidence type="ECO:0000256" key="1">
    <source>
        <dbReference type="RuleBase" id="RU363099"/>
    </source>
</evidence>
<dbReference type="SMR" id="A0A4U6VST9"/>
<evidence type="ECO:0000313" key="3">
    <source>
        <dbReference type="Proteomes" id="UP000298652"/>
    </source>
</evidence>
<comment type="subcellular location">
    <subcellularLocation>
        <location evidence="1">Secreted</location>
        <location evidence="1">Extracellular space</location>
        <location evidence="1">Apoplast</location>
    </subcellularLocation>
</comment>
<dbReference type="Proteomes" id="UP000298652">
    <property type="component" value="Chromosome 2"/>
</dbReference>
<name>A0A4U6VST9_SETVI</name>
<comment type="subunit">
    <text evidence="1">Homodimer.</text>
</comment>